<dbReference type="SMART" id="SM00606">
    <property type="entry name" value="CBD_IV"/>
    <property type="match status" value="1"/>
</dbReference>
<feature type="compositionally biased region" description="Low complexity" evidence="2">
    <location>
        <begin position="188"/>
        <end position="220"/>
    </location>
</feature>
<feature type="region of interest" description="Disordered" evidence="2">
    <location>
        <begin position="188"/>
        <end position="224"/>
    </location>
</feature>
<dbReference type="Gene3D" id="2.60.120.260">
    <property type="entry name" value="Galactose-binding domain-like"/>
    <property type="match status" value="1"/>
</dbReference>
<dbReference type="Proteomes" id="UP001597183">
    <property type="component" value="Unassembled WGS sequence"/>
</dbReference>
<keyword evidence="3" id="KW-1133">Transmembrane helix</keyword>
<dbReference type="InterPro" id="IPR018535">
    <property type="entry name" value="DUF1996"/>
</dbReference>
<keyword evidence="1" id="KW-0732">Signal</keyword>
<evidence type="ECO:0000256" key="1">
    <source>
        <dbReference type="ARBA" id="ARBA00022729"/>
    </source>
</evidence>
<dbReference type="InterPro" id="IPR005084">
    <property type="entry name" value="CBM6"/>
</dbReference>
<dbReference type="Pfam" id="PF09362">
    <property type="entry name" value="DUF1996"/>
    <property type="match status" value="1"/>
</dbReference>
<dbReference type="RefSeq" id="WP_317796843.1">
    <property type="nucleotide sequence ID" value="NZ_AP028461.1"/>
</dbReference>
<dbReference type="PANTHER" id="PTHR43662">
    <property type="match status" value="1"/>
</dbReference>
<dbReference type="CDD" id="cd04084">
    <property type="entry name" value="CBM6_xylanase-like"/>
    <property type="match status" value="1"/>
</dbReference>
<accession>A0ABW4AR01</accession>
<dbReference type="Pfam" id="PF03422">
    <property type="entry name" value="CBM_6"/>
    <property type="match status" value="1"/>
</dbReference>
<dbReference type="SUPFAM" id="SSF49785">
    <property type="entry name" value="Galactose-binding domain-like"/>
    <property type="match status" value="1"/>
</dbReference>
<dbReference type="InterPro" id="IPR006584">
    <property type="entry name" value="Cellulose-bd_IV"/>
</dbReference>
<keyword evidence="3" id="KW-0812">Transmembrane</keyword>
<dbReference type="PANTHER" id="PTHR43662:SF3">
    <property type="entry name" value="DOMAIN PROTEIN, PUTATIVE (AFU_ORTHOLOGUE AFUA_6G11970)-RELATED"/>
    <property type="match status" value="1"/>
</dbReference>
<evidence type="ECO:0000256" key="3">
    <source>
        <dbReference type="SAM" id="Phobius"/>
    </source>
</evidence>
<dbReference type="EMBL" id="JBHTMK010000064">
    <property type="protein sequence ID" value="MFD1373096.1"/>
    <property type="molecule type" value="Genomic_DNA"/>
</dbReference>
<sequence>MESQHVAPPDPKRRRRTTRVVLGAAVVAALGASGIYITTAGAGEVTTPGTLQAESFAAQGGAKTENTSDTGGGKNVGWLASGDWLEYRNVTIGSTSLSARIASNNSEGGSIEARLGDRDGTLLATFPIASTGGWQKWTTVTAKAAKLPTGKQTLVLVMKSKSRSDFVNINHFNVGVAASAPATASAAPATAAPTGTAPSSAAPSKPAASNAAPTNPSASPGGWVPVDEAAWKETLALHKAVQPKSVPAGIVRVPEFHTNCTVSGEAADDPIVLPNLPGASHLHTFFGPKVTASSTGAQLLKQSTTCDAAGDHSAYWAPTLLQGGKPVKMKNFRAYYGAKIKDPATVVPFPPGLVMVQGDAKRQVATPKGASGQFWCAGSAEIGRSADGNWPKCAAGGNLIYQLTYQDCWDGKHIDSPDHKSHMGPSVNGVCTGKYPVAIPNISMMLGYDSLGGDGLALSSGMASSIHGDFMNAWDPAKLAALVKVCINADAKCGTTPSFG</sequence>
<proteinExistence type="predicted"/>
<evidence type="ECO:0000313" key="6">
    <source>
        <dbReference type="Proteomes" id="UP001597183"/>
    </source>
</evidence>
<evidence type="ECO:0000256" key="2">
    <source>
        <dbReference type="SAM" id="MobiDB-lite"/>
    </source>
</evidence>
<dbReference type="PROSITE" id="PS51175">
    <property type="entry name" value="CBM6"/>
    <property type="match status" value="1"/>
</dbReference>
<name>A0ABW4AR01_9ACTN</name>
<keyword evidence="6" id="KW-1185">Reference proteome</keyword>
<keyword evidence="3" id="KW-0472">Membrane</keyword>
<reference evidence="6" key="1">
    <citation type="journal article" date="2019" name="Int. J. Syst. Evol. Microbiol.">
        <title>The Global Catalogue of Microorganisms (GCM) 10K type strain sequencing project: providing services to taxonomists for standard genome sequencing and annotation.</title>
        <authorList>
            <consortium name="The Broad Institute Genomics Platform"/>
            <consortium name="The Broad Institute Genome Sequencing Center for Infectious Disease"/>
            <person name="Wu L."/>
            <person name="Ma J."/>
        </authorList>
    </citation>
    <scope>NUCLEOTIDE SEQUENCE [LARGE SCALE GENOMIC DNA]</scope>
    <source>
        <strain evidence="6">CCM 7526</strain>
    </source>
</reference>
<feature type="transmembrane region" description="Helical" evidence="3">
    <location>
        <begin position="20"/>
        <end position="38"/>
    </location>
</feature>
<organism evidence="5 6">
    <name type="scientific">Actinoplanes sichuanensis</name>
    <dbReference type="NCBI Taxonomy" id="512349"/>
    <lineage>
        <taxon>Bacteria</taxon>
        <taxon>Bacillati</taxon>
        <taxon>Actinomycetota</taxon>
        <taxon>Actinomycetes</taxon>
        <taxon>Micromonosporales</taxon>
        <taxon>Micromonosporaceae</taxon>
        <taxon>Actinoplanes</taxon>
    </lineage>
</organism>
<gene>
    <name evidence="5" type="ORF">ACFQ5G_47870</name>
</gene>
<evidence type="ECO:0000259" key="4">
    <source>
        <dbReference type="PROSITE" id="PS51175"/>
    </source>
</evidence>
<feature type="domain" description="CBM6" evidence="4">
    <location>
        <begin position="49"/>
        <end position="175"/>
    </location>
</feature>
<dbReference type="InterPro" id="IPR008979">
    <property type="entry name" value="Galactose-bd-like_sf"/>
</dbReference>
<comment type="caution">
    <text evidence="5">The sequence shown here is derived from an EMBL/GenBank/DDBJ whole genome shotgun (WGS) entry which is preliminary data.</text>
</comment>
<protein>
    <submittedName>
        <fullName evidence="5">DUF1996 domain-containing protein</fullName>
    </submittedName>
</protein>
<evidence type="ECO:0000313" key="5">
    <source>
        <dbReference type="EMBL" id="MFD1373096.1"/>
    </source>
</evidence>